<name>A0A1J4J5E9_9EUKA</name>
<reference evidence="3" key="1">
    <citation type="submission" date="2016-10" db="EMBL/GenBank/DDBJ databases">
        <authorList>
            <person name="Benchimol M."/>
            <person name="Almeida L.G."/>
            <person name="Vasconcelos A.T."/>
            <person name="Perreira-Neves A."/>
            <person name="Rosa I.A."/>
            <person name="Tasca T."/>
            <person name="Bogo M.R."/>
            <person name="de Souza W."/>
        </authorList>
    </citation>
    <scope>NUCLEOTIDE SEQUENCE [LARGE SCALE GENOMIC DNA]</scope>
    <source>
        <strain evidence="3">K</strain>
    </source>
</reference>
<keyword evidence="4" id="KW-1185">Reference proteome</keyword>
<sequence length="2390" mass="279191">MKNKQLEEIIRNGPNIQNIEAEFKLKEDSYLQIIDELRKELNSANCQNESKEPNLNDSSEAINEMLAIMDEEKQKYEGEIQKLNAQLKDKDDECNTLIEAFEQEKNELESKIAQLTQDVEAAKEEQQVLIQAFEEEKNELENKLKNSTSNDKNDGINQSNDSNEDEQLNIIISEFEKEKSELEKSIESLKNQLNDKNDEEKQFLDAFEEEKNSYEAKIKELENALLSNSNNISSINSNSITNADEINDVKEIVNIRVVDFENKLEDFSKGIQKSLDSLQEKLSHVNKSHLKRNKEMIENKINSFCSNIFDKFFVNLNNKMEQVNLLYSNISEKLKHLKEVSQNMSENAIATNNEVSNDDLTILTQKLNEISSKIGISNEESVNLVILCDKIIEKTEENRIVFDSNRQDLEEKRLMIQKLNSKIKDLINTFGDRANDFETKINCFILEFNGKYETQLNSIQQKCSALQKMNSGQKEKISNLEKEIENLKESSSLNSNVSEEAIHSLEQKIDEMKNERKELIQNNSDKMSLFKEKLIHFAQVQHVQLINSLQNNFAEKLHHLNDKITTLQSYQENISLKYSQQITQISSMLNIIQENSNLSIDTENQIQILHKEKTELLEKMNKSQESFQNVLNSIKNFNNKYQDISTKGCNDFTNKINREIEKLNLLRVKFDEIVSEKVNIAESQENLFNKLEKENLVLRNSLIEIQNKYRNVFENAFSYISDINHKFEAQYSLFDTLKIKYLSLEEEFIIKSAKVNESESRISSLQNEINELKEISHSASMKSNEFSLKLFEKVKQFGSSVQQKINEYDEKLIKLNNNIMTIADENEKLHSLNNCQNERIIELKSTIENSALNANETTQIISDLKKQNNKLTETNSKLQNVLNNMKDKCLNKLNEAIEEHLNDTTQKINQKVNGLMTSLESSETKIAHFHDTLRQHNEKVDSLLDEIKGLNNQITKKDSQILSFNREIEQYKSTLNTFEAKMNSISEELILNINSRYEVFYHKLRNVVNCLIQSHGFMHSQKIQDSQKHIEMLEIKILELQQKENIIPKLEEERNNYQKHIEMLENQLISVKMESENISSYVKQKTTEIEKLTNKLEEEKVKMQNDLHDFVTIGKKTFIERIPQFVNLEVEKKCSDLKTSLYKAQQELKDKTEELEDLKRSYEQDQMNNANRTQQIIQNADSKANDLSEKLDICKTEIHELKEKNSEYIKEIEKMKETTNNNSNESQGIIYSLEQTIQELVNERDQIHNNYSNIIKKREMSISCQFNEFTSKINELMSRQFSKLSSVENSLKTVIEHYEAALLSQRQKVESLSTLNSEQTETISQQQKNLNHTNELIEKIKEKLHQKIQNDPSRNFIAINEKIELNCKQVKQLSEKIHTLSLLNHSNNEKGKIELLNQITSSQKEKEAIIHKFKDFSQTNTNRVNEILTTINEKYSVFDSEIEIIMKKFASFQNLISELKQINSSNFEQLSLKENENNERNEFINEKLKSNLLKFTDLFNEMLNLLITKIDCVNQSFQEKETKLLNSIENIKSHYDLRKVDCDSKISQMKEELNEMKAKLEELELESLEKIEKISKSGKNQLNNLQTEKDTLLSSNQELQLEINKLTNQYIRTNENNKILEEENTELKNKIIEIESEKSKLLEIIGIKTQESENLNLKVENLETSINEKRDVSEELSKVKTEISQLQIEFEQLKTQNVQLENEKSRINELNKSFENENNELNNQIFRINNEKELMENKNHENEAKIIDLENSNKEIQKELDKLLQKESRYSNENAHLIATVSNLTIELETVKNNQLKETASEIENLHNENNEMKSKIESLKQNITELSKDKDSLNSKNIELSLETTQKSTEIARLSIENDESKLKISTLSFDNEELTKQINDDETTITKLKEKIKKFKDDLTEKSKEITDIKQQVTILQAQNSNLSNELVRNNETTKIKIEELQSQNNELAKLNSNILTENEKKKQSISDLQTKIDSITEKKDSLIRENNEMKETIEILSISNSESQNYKLTNEELQQTNEELKQTNEESSSKIFELENSIIELKKKEDEEKVVLNTENKEIKQNNSELAEKIESLTNAVNSKNRENIHLQEKIEKLNEKISILNNSQLNELNQEFQQISNEKCELAQEIEQYEQKIQKLNEQINEITQEKQHLIQQNAKFKQENEKLNEQFIEISNEKLIFDQENGLIKHEIENMKTENVRLNEIINQMKQNENYQNETRSDINHETKNEKENLFRNLQGKIENLTLENNELIEKLKEKDSIHEKQTSELVESVNSLKSKALEKLNEQQLIIQQKDEEIGKLKEKCFSLRKFSPQPKKFDTNQQQPQVIIEYVRKVLLQFFVQDDENKKATIPILLHVVGATDQEIQTAQAQWERSQHLITKATGFFGF</sequence>
<dbReference type="Proteomes" id="UP000179807">
    <property type="component" value="Unassembled WGS sequence"/>
</dbReference>
<comment type="caution">
    <text evidence="3">The sequence shown here is derived from an EMBL/GenBank/DDBJ whole genome shotgun (WGS) entry which is preliminary data.</text>
</comment>
<evidence type="ECO:0000256" key="1">
    <source>
        <dbReference type="SAM" id="Coils"/>
    </source>
</evidence>
<feature type="coiled-coil region" evidence="1">
    <location>
        <begin position="1323"/>
        <end position="1350"/>
    </location>
</feature>
<dbReference type="RefSeq" id="XP_068347058.1">
    <property type="nucleotide sequence ID" value="XM_068512903.1"/>
</dbReference>
<feature type="coiled-coil region" evidence="1">
    <location>
        <begin position="854"/>
        <end position="888"/>
    </location>
</feature>
<keyword evidence="1" id="KW-0175">Coiled coil</keyword>
<dbReference type="VEuPathDB" id="TrichDB:TRFO_39902"/>
<feature type="coiled-coil region" evidence="1">
    <location>
        <begin position="933"/>
        <end position="988"/>
    </location>
</feature>
<dbReference type="Gene3D" id="1.10.287.1490">
    <property type="match status" value="1"/>
</dbReference>
<evidence type="ECO:0000256" key="2">
    <source>
        <dbReference type="SAM" id="MobiDB-lite"/>
    </source>
</evidence>
<feature type="coiled-coil region" evidence="1">
    <location>
        <begin position="463"/>
        <end position="529"/>
    </location>
</feature>
<proteinExistence type="predicted"/>
<dbReference type="Gene3D" id="1.10.287.2610">
    <property type="match status" value="1"/>
</dbReference>
<gene>
    <name evidence="3" type="ORF">TRFO_39902</name>
</gene>
<feature type="coiled-coil region" evidence="1">
    <location>
        <begin position="1023"/>
        <end position="1109"/>
    </location>
</feature>
<dbReference type="PANTHER" id="PTHR23159">
    <property type="entry name" value="CENTROSOMAL PROTEIN 2"/>
    <property type="match status" value="1"/>
</dbReference>
<accession>A0A1J4J5E9</accession>
<feature type="coiled-coil region" evidence="1">
    <location>
        <begin position="755"/>
        <end position="825"/>
    </location>
</feature>
<feature type="coiled-coil region" evidence="1">
    <location>
        <begin position="1539"/>
        <end position="1844"/>
    </location>
</feature>
<evidence type="ECO:0000313" key="4">
    <source>
        <dbReference type="Proteomes" id="UP000179807"/>
    </source>
</evidence>
<dbReference type="GeneID" id="94847607"/>
<feature type="compositionally biased region" description="Polar residues" evidence="2">
    <location>
        <begin position="147"/>
        <end position="161"/>
    </location>
</feature>
<protein>
    <submittedName>
        <fullName evidence="3">Uncharacterized protein</fullName>
    </submittedName>
</protein>
<evidence type="ECO:0000313" key="3">
    <source>
        <dbReference type="EMBL" id="OHS93921.1"/>
    </source>
</evidence>
<feature type="coiled-coil region" evidence="1">
    <location>
        <begin position="681"/>
        <end position="708"/>
    </location>
</feature>
<feature type="coiled-coil region" evidence="1">
    <location>
        <begin position="392"/>
        <end position="429"/>
    </location>
</feature>
<feature type="region of interest" description="Disordered" evidence="2">
    <location>
        <begin position="143"/>
        <end position="165"/>
    </location>
</feature>
<feature type="coiled-coil region" evidence="1">
    <location>
        <begin position="1873"/>
        <end position="2306"/>
    </location>
</feature>
<dbReference type="PANTHER" id="PTHR23159:SF31">
    <property type="entry name" value="CENTROSOME-ASSOCIATED PROTEIN CEP250 ISOFORM X1"/>
    <property type="match status" value="1"/>
</dbReference>
<organism evidence="3 4">
    <name type="scientific">Tritrichomonas foetus</name>
    <dbReference type="NCBI Taxonomy" id="1144522"/>
    <lineage>
        <taxon>Eukaryota</taxon>
        <taxon>Metamonada</taxon>
        <taxon>Parabasalia</taxon>
        <taxon>Tritrichomonadida</taxon>
        <taxon>Tritrichomonadidae</taxon>
        <taxon>Tritrichomonas</taxon>
    </lineage>
</organism>
<dbReference type="OrthoDB" id="28818at2759"/>
<dbReference type="EMBL" id="MLAK01001365">
    <property type="protein sequence ID" value="OHS93921.1"/>
    <property type="molecule type" value="Genomic_DNA"/>
</dbReference>
<feature type="coiled-coil region" evidence="1">
    <location>
        <begin position="1134"/>
        <end position="1257"/>
    </location>
</feature>